<protein>
    <recommendedName>
        <fullName evidence="5">DAGKc domain-containing protein</fullName>
    </recommendedName>
</protein>
<evidence type="ECO:0000256" key="1">
    <source>
        <dbReference type="ARBA" id="ARBA00022679"/>
    </source>
</evidence>
<dbReference type="PANTHER" id="PTHR12358:SF112">
    <property type="entry name" value="LD11247P-RELATED"/>
    <property type="match status" value="1"/>
</dbReference>
<keyword evidence="4" id="KW-0067">ATP-binding</keyword>
<dbReference type="FunCoup" id="A7S881">
    <property type="interactions" value="208"/>
</dbReference>
<evidence type="ECO:0000313" key="6">
    <source>
        <dbReference type="EMBL" id="EDO40058.1"/>
    </source>
</evidence>
<reference evidence="6 7" key="1">
    <citation type="journal article" date="2007" name="Science">
        <title>Sea anemone genome reveals ancestral eumetazoan gene repertoire and genomic organization.</title>
        <authorList>
            <person name="Putnam N.H."/>
            <person name="Srivastava M."/>
            <person name="Hellsten U."/>
            <person name="Dirks B."/>
            <person name="Chapman J."/>
            <person name="Salamov A."/>
            <person name="Terry A."/>
            <person name="Shapiro H."/>
            <person name="Lindquist E."/>
            <person name="Kapitonov V.V."/>
            <person name="Jurka J."/>
            <person name="Genikhovich G."/>
            <person name="Grigoriev I.V."/>
            <person name="Lucas S.M."/>
            <person name="Steele R.E."/>
            <person name="Finnerty J.R."/>
            <person name="Technau U."/>
            <person name="Martindale M.Q."/>
            <person name="Rokhsar D.S."/>
        </authorList>
    </citation>
    <scope>NUCLEOTIDE SEQUENCE [LARGE SCALE GENOMIC DNA]</scope>
    <source>
        <strain evidence="7">CH2 X CH6</strain>
    </source>
</reference>
<dbReference type="PANTHER" id="PTHR12358">
    <property type="entry name" value="SPHINGOSINE KINASE"/>
    <property type="match status" value="1"/>
</dbReference>
<dbReference type="GO" id="GO:0046512">
    <property type="term" value="P:sphingosine biosynthetic process"/>
    <property type="evidence" value="ECO:0000318"/>
    <property type="project" value="GO_Central"/>
</dbReference>
<dbReference type="EMBL" id="DS469597">
    <property type="protein sequence ID" value="EDO40058.1"/>
    <property type="molecule type" value="Genomic_DNA"/>
</dbReference>
<evidence type="ECO:0000313" key="7">
    <source>
        <dbReference type="Proteomes" id="UP000001593"/>
    </source>
</evidence>
<proteinExistence type="predicted"/>
<dbReference type="eggNOG" id="KOG1116">
    <property type="taxonomic scope" value="Eukaryota"/>
</dbReference>
<keyword evidence="1" id="KW-0808">Transferase</keyword>
<keyword evidence="7" id="KW-1185">Reference proteome</keyword>
<dbReference type="PROSITE" id="PS50146">
    <property type="entry name" value="DAGK"/>
    <property type="match status" value="1"/>
</dbReference>
<dbReference type="Gene3D" id="3.40.50.10330">
    <property type="entry name" value="Probable inorganic polyphosphate/atp-NAD kinase, domain 1"/>
    <property type="match status" value="1"/>
</dbReference>
<evidence type="ECO:0000256" key="3">
    <source>
        <dbReference type="ARBA" id="ARBA00022777"/>
    </source>
</evidence>
<evidence type="ECO:0000256" key="2">
    <source>
        <dbReference type="ARBA" id="ARBA00022741"/>
    </source>
</evidence>
<evidence type="ECO:0000259" key="5">
    <source>
        <dbReference type="PROSITE" id="PS50146"/>
    </source>
</evidence>
<dbReference type="AlphaFoldDB" id="A7S881"/>
<keyword evidence="2" id="KW-0547">Nucleotide-binding</keyword>
<keyword evidence="3" id="KW-0418">Kinase</keyword>
<feature type="non-terminal residue" evidence="6">
    <location>
        <position position="344"/>
    </location>
</feature>
<accession>A7S881</accession>
<dbReference type="GO" id="GO:0016020">
    <property type="term" value="C:membrane"/>
    <property type="evidence" value="ECO:0000318"/>
    <property type="project" value="GO_Central"/>
</dbReference>
<dbReference type="InParanoid" id="A7S881"/>
<dbReference type="InterPro" id="IPR017438">
    <property type="entry name" value="ATP-NAD_kinase_N"/>
</dbReference>
<name>A7S881_NEMVE</name>
<dbReference type="OMA" id="QAWSRRI"/>
<dbReference type="InterPro" id="IPR045540">
    <property type="entry name" value="YegS/DAGK_C"/>
</dbReference>
<dbReference type="Gene3D" id="2.60.200.40">
    <property type="match status" value="1"/>
</dbReference>
<dbReference type="SMART" id="SM00046">
    <property type="entry name" value="DAGKc"/>
    <property type="match status" value="1"/>
</dbReference>
<dbReference type="HOGENOM" id="CLU_013399_1_0_1"/>
<gene>
    <name evidence="6" type="ORF">NEMVEDRAFT_v1g108592</name>
</gene>
<dbReference type="GO" id="GO:0005737">
    <property type="term" value="C:cytoplasm"/>
    <property type="evidence" value="ECO:0000318"/>
    <property type="project" value="GO_Central"/>
</dbReference>
<feature type="domain" description="DAGKc" evidence="5">
    <location>
        <begin position="2"/>
        <end position="144"/>
    </location>
</feature>
<dbReference type="SUPFAM" id="SSF111331">
    <property type="entry name" value="NAD kinase/diacylglycerol kinase-like"/>
    <property type="match status" value="1"/>
</dbReference>
<dbReference type="InterPro" id="IPR050187">
    <property type="entry name" value="Lipid_Phosphate_FormReg"/>
</dbReference>
<dbReference type="Pfam" id="PF00781">
    <property type="entry name" value="DAGK_cat"/>
    <property type="match status" value="1"/>
</dbReference>
<dbReference type="STRING" id="45351.A7S881"/>
<dbReference type="PhylomeDB" id="A7S881"/>
<organism evidence="6 7">
    <name type="scientific">Nematostella vectensis</name>
    <name type="common">Starlet sea anemone</name>
    <dbReference type="NCBI Taxonomy" id="45351"/>
    <lineage>
        <taxon>Eukaryota</taxon>
        <taxon>Metazoa</taxon>
        <taxon>Cnidaria</taxon>
        <taxon>Anthozoa</taxon>
        <taxon>Hexacorallia</taxon>
        <taxon>Actiniaria</taxon>
        <taxon>Edwardsiidae</taxon>
        <taxon>Nematostella</taxon>
    </lineage>
</organism>
<dbReference type="InterPro" id="IPR016064">
    <property type="entry name" value="NAD/diacylglycerol_kinase_sf"/>
</dbReference>
<sequence>LPPSRKMLVFVNPFSGKGKSLKIFRNKVAPMFENADIDYKLVITEYAGHAKAYASQLCIPEWDGVVICSGDGLVFEVLNGFMNRQDWEVAIKMPIGVIPTGSGNALCFSSLHASGEPMEVVCAIYAVIRGNIHEMDIASIVTPTSRFYSFLSMTWGIMSDVDIESEKYRYLGNARFTVGAVVRILNLRLYQGRISYLPYEEDGQFTRSSGNQFGPELNLLPALEENLPSSWKSVEGKFILCSSVMMSHLGPDICAAPQSKFGDGILYVAYAEAGISKMQLLDMFMKMEDGSHIDCEEIVCVRACAFRLEPDLTQLGTIAIDGELIPYSAVQGQVHRGLGRVMCV</sequence>
<dbReference type="GO" id="GO:0005524">
    <property type="term" value="F:ATP binding"/>
    <property type="evidence" value="ECO:0007669"/>
    <property type="project" value="UniProtKB-KW"/>
</dbReference>
<dbReference type="InterPro" id="IPR001206">
    <property type="entry name" value="Diacylglycerol_kinase_cat_dom"/>
</dbReference>
<dbReference type="GO" id="GO:0016301">
    <property type="term" value="F:kinase activity"/>
    <property type="evidence" value="ECO:0007669"/>
    <property type="project" value="UniProtKB-KW"/>
</dbReference>
<dbReference type="Pfam" id="PF19279">
    <property type="entry name" value="YegS_C"/>
    <property type="match status" value="1"/>
</dbReference>
<dbReference type="Proteomes" id="UP000001593">
    <property type="component" value="Unassembled WGS sequence"/>
</dbReference>
<evidence type="ECO:0000256" key="4">
    <source>
        <dbReference type="ARBA" id="ARBA00022840"/>
    </source>
</evidence>